<name>A0A2A2LPQ7_9BILA</name>
<keyword evidence="1" id="KW-0812">Transmembrane</keyword>
<evidence type="ECO:0000256" key="1">
    <source>
        <dbReference type="SAM" id="Phobius"/>
    </source>
</evidence>
<keyword evidence="3" id="KW-1185">Reference proteome</keyword>
<dbReference type="AlphaFoldDB" id="A0A2A2LPQ7"/>
<proteinExistence type="predicted"/>
<reference evidence="2 3" key="1">
    <citation type="journal article" date="2017" name="Curr. Biol.">
        <title>Genome architecture and evolution of a unichromosomal asexual nematode.</title>
        <authorList>
            <person name="Fradin H."/>
            <person name="Zegar C."/>
            <person name="Gutwein M."/>
            <person name="Lucas J."/>
            <person name="Kovtun M."/>
            <person name="Corcoran D."/>
            <person name="Baugh L.R."/>
            <person name="Kiontke K."/>
            <person name="Gunsalus K."/>
            <person name="Fitch D.H."/>
            <person name="Piano F."/>
        </authorList>
    </citation>
    <scope>NUCLEOTIDE SEQUENCE [LARGE SCALE GENOMIC DNA]</scope>
    <source>
        <strain evidence="2">PF1309</strain>
    </source>
</reference>
<accession>A0A2A2LPQ7</accession>
<dbReference type="CDD" id="cd00637">
    <property type="entry name" value="7tm_classA_rhodopsin-like"/>
    <property type="match status" value="1"/>
</dbReference>
<dbReference type="Gene3D" id="1.20.1070.10">
    <property type="entry name" value="Rhodopsin 7-helix transmembrane proteins"/>
    <property type="match status" value="1"/>
</dbReference>
<feature type="transmembrane region" description="Helical" evidence="1">
    <location>
        <begin position="179"/>
        <end position="205"/>
    </location>
</feature>
<keyword evidence="1" id="KW-0472">Membrane</keyword>
<dbReference type="Proteomes" id="UP000218231">
    <property type="component" value="Unassembled WGS sequence"/>
</dbReference>
<feature type="transmembrane region" description="Helical" evidence="1">
    <location>
        <begin position="266"/>
        <end position="286"/>
    </location>
</feature>
<dbReference type="EMBL" id="LIAE01006529">
    <property type="protein sequence ID" value="PAV88204.1"/>
    <property type="molecule type" value="Genomic_DNA"/>
</dbReference>
<dbReference type="OrthoDB" id="5851235at2759"/>
<evidence type="ECO:0000313" key="3">
    <source>
        <dbReference type="Proteomes" id="UP000218231"/>
    </source>
</evidence>
<feature type="transmembrane region" description="Helical" evidence="1">
    <location>
        <begin position="37"/>
        <end position="59"/>
    </location>
</feature>
<keyword evidence="1" id="KW-1133">Transmembrane helix</keyword>
<comment type="caution">
    <text evidence="2">The sequence shown here is derived from an EMBL/GenBank/DDBJ whole genome shotgun (WGS) entry which is preliminary data.</text>
</comment>
<sequence length="311" mass="35227">MPNPAVSRIDWELPANFSSEAEMEKMYDTTNNEFQNVVGMSVCVSAILGIVANIFVIVLSFGHVKGDFRHFVANLAIVDILCGFVFALMGYVNVFDDHNIPTQILYYMGLAFYGSFGIMIWALVPISVSRILALTKPVLYSYMFSGRRSVYFCLIADFLPVSVLYLICQVDHDTARWLFYGYAILTVIAYLLAFSTNYMVFQIVARHICIVQNLRDQNRLLETRQVALATLGQALIPLVCQVPAFLTLSSVLLLSEPITGGHVISIIQLWLASSPLLDAIITILVIKQYRYGIFYNTWKFAFYQCNFKIYM</sequence>
<feature type="transmembrane region" description="Helical" evidence="1">
    <location>
        <begin position="149"/>
        <end position="167"/>
    </location>
</feature>
<feature type="transmembrane region" description="Helical" evidence="1">
    <location>
        <begin position="71"/>
        <end position="92"/>
    </location>
</feature>
<feature type="transmembrane region" description="Helical" evidence="1">
    <location>
        <begin position="104"/>
        <end position="128"/>
    </location>
</feature>
<evidence type="ECO:0000313" key="2">
    <source>
        <dbReference type="EMBL" id="PAV88204.1"/>
    </source>
</evidence>
<gene>
    <name evidence="2" type="ORF">WR25_05225</name>
</gene>
<protein>
    <recommendedName>
        <fullName evidence="4">G-protein coupled receptors family 1 profile domain-containing protein</fullName>
    </recommendedName>
</protein>
<dbReference type="SUPFAM" id="SSF81321">
    <property type="entry name" value="Family A G protein-coupled receptor-like"/>
    <property type="match status" value="1"/>
</dbReference>
<dbReference type="STRING" id="2018661.A0A2A2LPQ7"/>
<evidence type="ECO:0008006" key="4">
    <source>
        <dbReference type="Google" id="ProtNLM"/>
    </source>
</evidence>
<feature type="transmembrane region" description="Helical" evidence="1">
    <location>
        <begin position="226"/>
        <end position="246"/>
    </location>
</feature>
<organism evidence="2 3">
    <name type="scientific">Diploscapter pachys</name>
    <dbReference type="NCBI Taxonomy" id="2018661"/>
    <lineage>
        <taxon>Eukaryota</taxon>
        <taxon>Metazoa</taxon>
        <taxon>Ecdysozoa</taxon>
        <taxon>Nematoda</taxon>
        <taxon>Chromadorea</taxon>
        <taxon>Rhabditida</taxon>
        <taxon>Rhabditina</taxon>
        <taxon>Rhabditomorpha</taxon>
        <taxon>Rhabditoidea</taxon>
        <taxon>Rhabditidae</taxon>
        <taxon>Diploscapter</taxon>
    </lineage>
</organism>